<dbReference type="EMBL" id="UINC01037826">
    <property type="protein sequence ID" value="SVB33893.1"/>
    <property type="molecule type" value="Genomic_DNA"/>
</dbReference>
<proteinExistence type="predicted"/>
<dbReference type="SUPFAM" id="SSF55920">
    <property type="entry name" value="Creatinase/aminopeptidase"/>
    <property type="match status" value="1"/>
</dbReference>
<evidence type="ECO:0000313" key="1">
    <source>
        <dbReference type="EMBL" id="SVB33893.1"/>
    </source>
</evidence>
<organism evidence="1">
    <name type="scientific">marine metagenome</name>
    <dbReference type="NCBI Taxonomy" id="408172"/>
    <lineage>
        <taxon>unclassified sequences</taxon>
        <taxon>metagenomes</taxon>
        <taxon>ecological metagenomes</taxon>
    </lineage>
</organism>
<dbReference type="Gene3D" id="3.90.230.10">
    <property type="entry name" value="Creatinase/methionine aminopeptidase superfamily"/>
    <property type="match status" value="1"/>
</dbReference>
<dbReference type="AlphaFoldDB" id="A0A382D8G0"/>
<gene>
    <name evidence="1" type="ORF">METZ01_LOCUS186747</name>
</gene>
<dbReference type="InterPro" id="IPR036005">
    <property type="entry name" value="Creatinase/aminopeptidase-like"/>
</dbReference>
<reference evidence="1" key="1">
    <citation type="submission" date="2018-05" db="EMBL/GenBank/DDBJ databases">
        <authorList>
            <person name="Lanie J.A."/>
            <person name="Ng W.-L."/>
            <person name="Kazmierczak K.M."/>
            <person name="Andrzejewski T.M."/>
            <person name="Davidsen T.M."/>
            <person name="Wayne K.J."/>
            <person name="Tettelin H."/>
            <person name="Glass J.I."/>
            <person name="Rusch D."/>
            <person name="Podicherti R."/>
            <person name="Tsui H.-C.T."/>
            <person name="Winkler M.E."/>
        </authorList>
    </citation>
    <scope>NUCLEOTIDE SEQUENCE</scope>
</reference>
<protein>
    <submittedName>
        <fullName evidence="1">Uncharacterized protein</fullName>
    </submittedName>
</protein>
<accession>A0A382D8G0</accession>
<sequence>MSCLHFTDCQAGLTFIAQKKGKAMLPLRIGIIGGGNKTSLTAGLCFSNEPMVAIYGECGVRLEDCIYMTDNGPVYFTEPSPALDQPFV</sequence>
<name>A0A382D8G0_9ZZZZ</name>